<comment type="caution">
    <text evidence="4">The sequence shown here is derived from an EMBL/GenBank/DDBJ whole genome shotgun (WGS) entry which is preliminary data.</text>
</comment>
<reference evidence="4 5" key="1">
    <citation type="submission" date="2022-04" db="EMBL/GenBank/DDBJ databases">
        <title>Positive selection, recombination, and allopatry shape intraspecific diversity of widespread and dominant cyanobacteria.</title>
        <authorList>
            <person name="Wei J."/>
            <person name="Shu W."/>
            <person name="Hu C."/>
        </authorList>
    </citation>
    <scope>NUCLEOTIDE SEQUENCE [LARGE SCALE GENOMIC DNA]</scope>
    <source>
        <strain evidence="4 5">GB2-A5</strain>
    </source>
</reference>
<dbReference type="PANTHER" id="PTHR43747:SF5">
    <property type="entry name" value="FAD-BINDING DOMAIN-CONTAINING PROTEIN"/>
    <property type="match status" value="1"/>
</dbReference>
<dbReference type="InterPro" id="IPR036188">
    <property type="entry name" value="FAD/NAD-bd_sf"/>
</dbReference>
<feature type="domain" description="FAD-binding" evidence="3">
    <location>
        <begin position="8"/>
        <end position="345"/>
    </location>
</feature>
<sequence>MFVLPKSTQVLVVGGGPAGSTAATLLAREGFDVTLLEKTVGPRYHIGESLLPAALEVFDLLGIREKVDSYGFYRKSGAFFEWGSLKWELDFEQVLGTYSYQVRRAEFDKLLLDHAKSQGVKVFEGVEVRKLFFDGERPTNAIWAEAIKDSNSGELSFDYLIDASGRAGLMSTRYLQNRQYHKEFQNLGIWGYWKNADIAKIRPAGSTVSASLNDGSGWIWAIPLHDGTISVGLVINQMMYKEMRATADLEEIYFNAINKKCPCVAELLAPAELVSPVKVEQDYSYTAERFCGSGYFLLGDAACFLDPLLSTGVHLATLSGTLAAASLASVLRNDVTENQAYSYYDRGLRHTYLRLLVIVSSLYDLMRKKEFTSEEKQQLPKPDDISFEPKDQPPNFLPGMEDLSKAEAGLRHQVTEEMVEILATSSAVLEHVESTSNMGETHAISMDNVFSSLWQQLFSWSLPKENGLQVITKPRLGLIPASEYSTTVVGMNSENSTLEENTQGVVQTELDAALAEV</sequence>
<evidence type="ECO:0000256" key="1">
    <source>
        <dbReference type="ARBA" id="ARBA00023002"/>
    </source>
</evidence>
<evidence type="ECO:0000259" key="3">
    <source>
        <dbReference type="Pfam" id="PF01494"/>
    </source>
</evidence>
<evidence type="ECO:0000313" key="5">
    <source>
        <dbReference type="Proteomes" id="UP001442494"/>
    </source>
</evidence>
<comment type="similarity">
    <text evidence="2">Belongs to the flavin-dependent halogenase family. Bacterial tryptophan halogenase subfamily.</text>
</comment>
<evidence type="ECO:0000313" key="4">
    <source>
        <dbReference type="EMBL" id="MEP0866570.1"/>
    </source>
</evidence>
<dbReference type="RefSeq" id="WP_190417234.1">
    <property type="nucleotide sequence ID" value="NZ_JAMPKK010000046.1"/>
</dbReference>
<dbReference type="InterPro" id="IPR050816">
    <property type="entry name" value="Flavin-dep_Halogenase_NPB"/>
</dbReference>
<accession>A0ABV0JTM6</accession>
<gene>
    <name evidence="4" type="ORF">NDI37_19110</name>
</gene>
<dbReference type="EMBL" id="JAMPKK010000046">
    <property type="protein sequence ID" value="MEP0866570.1"/>
    <property type="molecule type" value="Genomic_DNA"/>
</dbReference>
<dbReference type="Gene3D" id="3.50.50.60">
    <property type="entry name" value="FAD/NAD(P)-binding domain"/>
    <property type="match status" value="1"/>
</dbReference>
<organism evidence="4 5">
    <name type="scientific">Funiculus sociatus GB2-A5</name>
    <dbReference type="NCBI Taxonomy" id="2933946"/>
    <lineage>
        <taxon>Bacteria</taxon>
        <taxon>Bacillati</taxon>
        <taxon>Cyanobacteriota</taxon>
        <taxon>Cyanophyceae</taxon>
        <taxon>Coleofasciculales</taxon>
        <taxon>Coleofasciculaceae</taxon>
        <taxon>Funiculus</taxon>
    </lineage>
</organism>
<dbReference type="SUPFAM" id="SSF51905">
    <property type="entry name" value="FAD/NAD(P)-binding domain"/>
    <property type="match status" value="1"/>
</dbReference>
<protein>
    <submittedName>
        <fullName evidence="4">Tryptophan 7-halogenase</fullName>
    </submittedName>
</protein>
<dbReference type="Proteomes" id="UP001442494">
    <property type="component" value="Unassembled WGS sequence"/>
</dbReference>
<dbReference type="InterPro" id="IPR002938">
    <property type="entry name" value="FAD-bd"/>
</dbReference>
<dbReference type="PANTHER" id="PTHR43747">
    <property type="entry name" value="FAD-BINDING PROTEIN"/>
    <property type="match status" value="1"/>
</dbReference>
<name>A0ABV0JTM6_9CYAN</name>
<proteinExistence type="inferred from homology"/>
<dbReference type="Pfam" id="PF01494">
    <property type="entry name" value="FAD_binding_3"/>
    <property type="match status" value="1"/>
</dbReference>
<keyword evidence="1" id="KW-0560">Oxidoreductase</keyword>
<dbReference type="PRINTS" id="PR00420">
    <property type="entry name" value="RNGMNOXGNASE"/>
</dbReference>
<evidence type="ECO:0000256" key="2">
    <source>
        <dbReference type="ARBA" id="ARBA00038396"/>
    </source>
</evidence>
<keyword evidence="5" id="KW-1185">Reference proteome</keyword>